<reference evidence="1 2" key="2">
    <citation type="submission" date="2020-03" db="EMBL/GenBank/DDBJ databases">
        <authorList>
            <person name="Ichikawa N."/>
            <person name="Kimura A."/>
            <person name="Kitahashi Y."/>
            <person name="Uohara A."/>
        </authorList>
    </citation>
    <scope>NUCLEOTIDE SEQUENCE [LARGE SCALE GENOMIC DNA]</scope>
    <source>
        <strain evidence="1 2">NBRC 105367</strain>
    </source>
</reference>
<name>A0A6F8YT98_9ACTN</name>
<dbReference type="Proteomes" id="UP000503011">
    <property type="component" value="Chromosome"/>
</dbReference>
<keyword evidence="2" id="KW-1185">Reference proteome</keyword>
<gene>
    <name evidence="1" type="ORF">Psuf_067180</name>
</gene>
<evidence type="ECO:0000313" key="2">
    <source>
        <dbReference type="Proteomes" id="UP000503011"/>
    </source>
</evidence>
<dbReference type="RefSeq" id="WP_173161253.1">
    <property type="nucleotide sequence ID" value="NZ_AP022871.1"/>
</dbReference>
<dbReference type="EMBL" id="AP022871">
    <property type="protein sequence ID" value="BCB89405.1"/>
    <property type="molecule type" value="Genomic_DNA"/>
</dbReference>
<protein>
    <submittedName>
        <fullName evidence="1">Uncharacterized protein</fullName>
    </submittedName>
</protein>
<sequence>MEPDSATRVVVGVDGSVAGRLAPAATIGVAQAARDAAEDGRDLTIRFYETPQKRNAGESPA</sequence>
<dbReference type="AlphaFoldDB" id="A0A6F8YT98"/>
<reference evidence="1 2" key="1">
    <citation type="submission" date="2020-03" db="EMBL/GenBank/DDBJ databases">
        <title>Whole genome shotgun sequence of Phytohabitans suffuscus NBRC 105367.</title>
        <authorList>
            <person name="Komaki H."/>
            <person name="Tamura T."/>
        </authorList>
    </citation>
    <scope>NUCLEOTIDE SEQUENCE [LARGE SCALE GENOMIC DNA]</scope>
    <source>
        <strain evidence="1 2">NBRC 105367</strain>
    </source>
</reference>
<dbReference type="KEGG" id="psuu:Psuf_067180"/>
<accession>A0A6F8YT98</accession>
<organism evidence="1 2">
    <name type="scientific">Phytohabitans suffuscus</name>
    <dbReference type="NCBI Taxonomy" id="624315"/>
    <lineage>
        <taxon>Bacteria</taxon>
        <taxon>Bacillati</taxon>
        <taxon>Actinomycetota</taxon>
        <taxon>Actinomycetes</taxon>
        <taxon>Micromonosporales</taxon>
        <taxon>Micromonosporaceae</taxon>
    </lineage>
</organism>
<evidence type="ECO:0000313" key="1">
    <source>
        <dbReference type="EMBL" id="BCB89405.1"/>
    </source>
</evidence>
<proteinExistence type="predicted"/>